<dbReference type="AlphaFoldDB" id="A0A0D1W087"/>
<keyword evidence="2" id="KW-1185">Reference proteome</keyword>
<dbReference type="EMBL" id="LGUG01000004">
    <property type="protein sequence ID" value="KON98022.1"/>
    <property type="molecule type" value="Genomic_DNA"/>
</dbReference>
<sequence length="70" mass="8106">MPIYAKKRKGSVLFAFFMDEKVDVAVKEDSNTYFLPIVLLEKLVGRVERRAKKTDNGLPHKNTRMFCRSA</sequence>
<evidence type="ECO:0000313" key="1">
    <source>
        <dbReference type="EMBL" id="KON98022.1"/>
    </source>
</evidence>
<proteinExistence type="predicted"/>
<comment type="caution">
    <text evidence="1">The sequence shown here is derived from an EMBL/GenBank/DDBJ whole genome shotgun (WGS) entry which is preliminary data.</text>
</comment>
<gene>
    <name evidence="1" type="ORF">AF333_23880</name>
</gene>
<name>A0A0D1W087_ANEMI</name>
<dbReference type="STRING" id="47500.AF333_23880"/>
<reference evidence="1 2" key="1">
    <citation type="submission" date="2015-07" db="EMBL/GenBank/DDBJ databases">
        <title>Fjat-14205 dsm 2895.</title>
        <authorList>
            <person name="Liu B."/>
            <person name="Wang J."/>
            <person name="Zhu Y."/>
            <person name="Liu G."/>
            <person name="Chen Q."/>
            <person name="Chen Z."/>
            <person name="Lan J."/>
            <person name="Che J."/>
            <person name="Ge C."/>
            <person name="Shi H."/>
            <person name="Pan Z."/>
            <person name="Liu X."/>
        </authorList>
    </citation>
    <scope>NUCLEOTIDE SEQUENCE [LARGE SCALE GENOMIC DNA]</scope>
    <source>
        <strain evidence="1 2">DSM 2895</strain>
    </source>
</reference>
<organism evidence="1 2">
    <name type="scientific">Aneurinibacillus migulanus</name>
    <name type="common">Bacillus migulanus</name>
    <dbReference type="NCBI Taxonomy" id="47500"/>
    <lineage>
        <taxon>Bacteria</taxon>
        <taxon>Bacillati</taxon>
        <taxon>Bacillota</taxon>
        <taxon>Bacilli</taxon>
        <taxon>Bacillales</taxon>
        <taxon>Paenibacillaceae</taxon>
        <taxon>Aneurinibacillus group</taxon>
        <taxon>Aneurinibacillus</taxon>
    </lineage>
</organism>
<protein>
    <submittedName>
        <fullName evidence="1">Uncharacterized protein</fullName>
    </submittedName>
</protein>
<evidence type="ECO:0000313" key="2">
    <source>
        <dbReference type="Proteomes" id="UP000037269"/>
    </source>
</evidence>
<dbReference type="PATRIC" id="fig|47500.12.peg.4578"/>
<dbReference type="Proteomes" id="UP000037269">
    <property type="component" value="Unassembled WGS sequence"/>
</dbReference>
<accession>A0A0D1W087</accession>